<evidence type="ECO:0000313" key="4">
    <source>
        <dbReference type="EMBL" id="KAF9742332.1"/>
    </source>
</evidence>
<dbReference type="Proteomes" id="UP000616885">
    <property type="component" value="Unassembled WGS sequence"/>
</dbReference>
<gene>
    <name evidence="4" type="ORF">IM811_009632</name>
</gene>
<feature type="compositionally biased region" description="Low complexity" evidence="1">
    <location>
        <begin position="383"/>
        <end position="397"/>
    </location>
</feature>
<name>A0A8H7K2M8_BIOOC</name>
<protein>
    <recommendedName>
        <fullName evidence="3">PhoD-like phosphatase metallophosphatase domain-containing protein</fullName>
    </recommendedName>
</protein>
<dbReference type="InterPro" id="IPR029052">
    <property type="entry name" value="Metallo-depent_PP-like"/>
</dbReference>
<proteinExistence type="predicted"/>
<feature type="signal peptide" evidence="2">
    <location>
        <begin position="1"/>
        <end position="18"/>
    </location>
</feature>
<feature type="region of interest" description="Disordered" evidence="1">
    <location>
        <begin position="381"/>
        <end position="402"/>
    </location>
</feature>
<dbReference type="InterPro" id="IPR052900">
    <property type="entry name" value="Phospholipid_Metab_Enz"/>
</dbReference>
<comment type="caution">
    <text evidence="4">The sequence shown here is derived from an EMBL/GenBank/DDBJ whole genome shotgun (WGS) entry which is preliminary data.</text>
</comment>
<keyword evidence="2" id="KW-0732">Signal</keyword>
<evidence type="ECO:0000313" key="5">
    <source>
        <dbReference type="Proteomes" id="UP000616885"/>
    </source>
</evidence>
<evidence type="ECO:0000259" key="3">
    <source>
        <dbReference type="Pfam" id="PF09423"/>
    </source>
</evidence>
<dbReference type="CDD" id="cd07389">
    <property type="entry name" value="MPP_PhoD"/>
    <property type="match status" value="1"/>
</dbReference>
<evidence type="ECO:0000256" key="2">
    <source>
        <dbReference type="SAM" id="SignalP"/>
    </source>
</evidence>
<sequence>MIFTTAYIVLGTLLGAQALLNSNLNYQSPSRRQEHAILSIDIPLVERRAWKRNPEEYAPDELNFTHGIASGDPWPESIILWTRIAPTAKGYFNAYGNAAHRQNHDHVVHLGGYIYENADPTGERGHKPPHVLLSLHNYRTRHNQYKTDPDLQLLSKDWAWIPTWDDHEIANDSYRDGYSNLDTTEESFLNDGPRISVDQRKMNAARAYFEWMPIRQVDLDDNLQIWRNFKMGDLFDLIILDTRYYDRSIADGKESKDYIDLIRFDAGHSIMGSRQENWFFRQLSESQDRGAVWRVVGNQVMFSHRIEDASGQMAGDDWNAYTGSRNRTLKHIYDKEINNNIFLAGDSHQNWVADLTWTGKKPYDPDSGGDGSVGVELAGTAVSSGSRSGPLTSSDSGSRTELERNSVFQWQDDYYRRYFILHLNHEKMTAQFFGSPSVATRNAWDLPLANLTMFPGVNHLERPLAGGIVETGALRGGEVKHTNLTFNTETNEWKVIGFEKMYL</sequence>
<evidence type="ECO:0000256" key="1">
    <source>
        <dbReference type="SAM" id="MobiDB-lite"/>
    </source>
</evidence>
<dbReference type="EMBL" id="JADCTT010000022">
    <property type="protein sequence ID" value="KAF9742332.1"/>
    <property type="molecule type" value="Genomic_DNA"/>
</dbReference>
<dbReference type="PANTHER" id="PTHR43606:SF8">
    <property type="entry name" value="ALKALINE PHOSPHATASE"/>
    <property type="match status" value="1"/>
</dbReference>
<dbReference type="PANTHER" id="PTHR43606">
    <property type="entry name" value="PHOSPHATASE, PUTATIVE (AFU_ORTHOLOGUE AFUA_6G08710)-RELATED"/>
    <property type="match status" value="1"/>
</dbReference>
<accession>A0A8H7K2M8</accession>
<feature type="domain" description="PhoD-like phosphatase metallophosphatase" evidence="3">
    <location>
        <begin position="88"/>
        <end position="432"/>
    </location>
</feature>
<dbReference type="AlphaFoldDB" id="A0A8H7K2M8"/>
<organism evidence="4 5">
    <name type="scientific">Bionectria ochroleuca</name>
    <name type="common">Gliocladium roseum</name>
    <dbReference type="NCBI Taxonomy" id="29856"/>
    <lineage>
        <taxon>Eukaryota</taxon>
        <taxon>Fungi</taxon>
        <taxon>Dikarya</taxon>
        <taxon>Ascomycota</taxon>
        <taxon>Pezizomycotina</taxon>
        <taxon>Sordariomycetes</taxon>
        <taxon>Hypocreomycetidae</taxon>
        <taxon>Hypocreales</taxon>
        <taxon>Bionectriaceae</taxon>
        <taxon>Clonostachys</taxon>
    </lineage>
</organism>
<dbReference type="SUPFAM" id="SSF56300">
    <property type="entry name" value="Metallo-dependent phosphatases"/>
    <property type="match status" value="1"/>
</dbReference>
<feature type="chain" id="PRO_5034365503" description="PhoD-like phosphatase metallophosphatase domain-containing protein" evidence="2">
    <location>
        <begin position="19"/>
        <end position="503"/>
    </location>
</feature>
<dbReference type="Gene3D" id="3.60.21.70">
    <property type="entry name" value="PhoD-like phosphatase"/>
    <property type="match status" value="1"/>
</dbReference>
<dbReference type="Pfam" id="PF09423">
    <property type="entry name" value="PhoD"/>
    <property type="match status" value="1"/>
</dbReference>
<dbReference type="InterPro" id="IPR038607">
    <property type="entry name" value="PhoD-like_sf"/>
</dbReference>
<dbReference type="InterPro" id="IPR018946">
    <property type="entry name" value="PhoD-like_MPP"/>
</dbReference>
<reference evidence="4" key="1">
    <citation type="submission" date="2020-10" db="EMBL/GenBank/DDBJ databases">
        <title>High-Quality Genome Resource of Clonostachys rosea strain S41 by Oxford Nanopore Long-Read Sequencing.</title>
        <authorList>
            <person name="Wang H."/>
        </authorList>
    </citation>
    <scope>NUCLEOTIDE SEQUENCE</scope>
    <source>
        <strain evidence="4">S41</strain>
    </source>
</reference>